<dbReference type="PANTHER" id="PTHR42693">
    <property type="entry name" value="ARYLSULFATASE FAMILY MEMBER"/>
    <property type="match status" value="1"/>
</dbReference>
<organism evidence="10 11">
    <name type="scientific">Alienimonas chondri</name>
    <dbReference type="NCBI Taxonomy" id="2681879"/>
    <lineage>
        <taxon>Bacteria</taxon>
        <taxon>Pseudomonadati</taxon>
        <taxon>Planctomycetota</taxon>
        <taxon>Planctomycetia</taxon>
        <taxon>Planctomycetales</taxon>
        <taxon>Planctomycetaceae</taxon>
        <taxon>Alienimonas</taxon>
    </lineage>
</organism>
<comment type="similarity">
    <text evidence="2">Belongs to the sulfatase family.</text>
</comment>
<evidence type="ECO:0000256" key="4">
    <source>
        <dbReference type="ARBA" id="ARBA00022729"/>
    </source>
</evidence>
<comment type="cofactor">
    <cofactor evidence="1">
        <name>Ca(2+)</name>
        <dbReference type="ChEBI" id="CHEBI:29108"/>
    </cofactor>
</comment>
<evidence type="ECO:0000256" key="1">
    <source>
        <dbReference type="ARBA" id="ARBA00001913"/>
    </source>
</evidence>
<feature type="region of interest" description="Disordered" evidence="7">
    <location>
        <begin position="480"/>
        <end position="500"/>
    </location>
</feature>
<gene>
    <name evidence="10" type="primary">atsA_39</name>
    <name evidence="10" type="ORF">LzC2_40920</name>
</gene>
<evidence type="ECO:0000313" key="11">
    <source>
        <dbReference type="Proteomes" id="UP000609651"/>
    </source>
</evidence>
<keyword evidence="3" id="KW-0479">Metal-binding</keyword>
<dbReference type="InterPro" id="IPR017850">
    <property type="entry name" value="Alkaline_phosphatase_core_sf"/>
</dbReference>
<evidence type="ECO:0000313" key="10">
    <source>
        <dbReference type="EMBL" id="NNJ27981.1"/>
    </source>
</evidence>
<reference evidence="10 11" key="1">
    <citation type="journal article" date="2020" name="Syst. Appl. Microbiol.">
        <title>Alienimonas chondri sp. nov., a novel planctomycete isolated from the biofilm of the red alga Chondrus crispus.</title>
        <authorList>
            <person name="Vitorino I."/>
            <person name="Albuquerque L."/>
            <person name="Wiegand S."/>
            <person name="Kallscheuer N."/>
            <person name="da Costa M.S."/>
            <person name="Lobo-da-Cunha A."/>
            <person name="Jogler C."/>
            <person name="Lage O.M."/>
        </authorList>
    </citation>
    <scope>NUCLEOTIDE SEQUENCE [LARGE SCALE GENOMIC DNA]</scope>
    <source>
        <strain evidence="10 11">LzC2</strain>
    </source>
</reference>
<dbReference type="Gene3D" id="3.30.1120.10">
    <property type="match status" value="1"/>
</dbReference>
<keyword evidence="5 10" id="KW-0378">Hydrolase</keyword>
<evidence type="ECO:0000256" key="8">
    <source>
        <dbReference type="SAM" id="SignalP"/>
    </source>
</evidence>
<comment type="caution">
    <text evidence="10">The sequence shown here is derived from an EMBL/GenBank/DDBJ whole genome shotgun (WGS) entry which is preliminary data.</text>
</comment>
<dbReference type="RefSeq" id="WP_171189882.1">
    <property type="nucleotide sequence ID" value="NZ_WTPX01000249.1"/>
</dbReference>
<feature type="region of interest" description="Disordered" evidence="7">
    <location>
        <begin position="247"/>
        <end position="268"/>
    </location>
</feature>
<evidence type="ECO:0000256" key="5">
    <source>
        <dbReference type="ARBA" id="ARBA00022801"/>
    </source>
</evidence>
<evidence type="ECO:0000256" key="2">
    <source>
        <dbReference type="ARBA" id="ARBA00008779"/>
    </source>
</evidence>
<dbReference type="EMBL" id="WTPX01000249">
    <property type="protein sequence ID" value="NNJ27981.1"/>
    <property type="molecule type" value="Genomic_DNA"/>
</dbReference>
<feature type="domain" description="Sulfatase N-terminal" evidence="9">
    <location>
        <begin position="27"/>
        <end position="376"/>
    </location>
</feature>
<dbReference type="EC" id="3.1.6.1" evidence="10"/>
<evidence type="ECO:0000256" key="7">
    <source>
        <dbReference type="SAM" id="MobiDB-lite"/>
    </source>
</evidence>
<keyword evidence="4 8" id="KW-0732">Signal</keyword>
<name>A0ABX1VKX9_9PLAN</name>
<keyword evidence="6" id="KW-0106">Calcium</keyword>
<dbReference type="Proteomes" id="UP000609651">
    <property type="component" value="Unassembled WGS sequence"/>
</dbReference>
<evidence type="ECO:0000256" key="3">
    <source>
        <dbReference type="ARBA" id="ARBA00022723"/>
    </source>
</evidence>
<keyword evidence="11" id="KW-1185">Reference proteome</keyword>
<evidence type="ECO:0000256" key="6">
    <source>
        <dbReference type="ARBA" id="ARBA00022837"/>
    </source>
</evidence>
<dbReference type="CDD" id="cd16144">
    <property type="entry name" value="ARS_like"/>
    <property type="match status" value="1"/>
</dbReference>
<dbReference type="Gene3D" id="3.40.720.10">
    <property type="entry name" value="Alkaline Phosphatase, subunit A"/>
    <property type="match status" value="1"/>
</dbReference>
<dbReference type="PANTHER" id="PTHR42693:SF42">
    <property type="entry name" value="ARYLSULFATASE G"/>
    <property type="match status" value="1"/>
</dbReference>
<accession>A0ABX1VKX9</accession>
<dbReference type="GO" id="GO:0004065">
    <property type="term" value="F:arylsulfatase activity"/>
    <property type="evidence" value="ECO:0007669"/>
    <property type="project" value="UniProtKB-EC"/>
</dbReference>
<feature type="signal peptide" evidence="8">
    <location>
        <begin position="1"/>
        <end position="23"/>
    </location>
</feature>
<dbReference type="Pfam" id="PF00884">
    <property type="entry name" value="Sulfatase"/>
    <property type="match status" value="1"/>
</dbReference>
<proteinExistence type="inferred from homology"/>
<dbReference type="SUPFAM" id="SSF53649">
    <property type="entry name" value="Alkaline phosphatase-like"/>
    <property type="match status" value="1"/>
</dbReference>
<feature type="chain" id="PRO_5045735919" evidence="8">
    <location>
        <begin position="24"/>
        <end position="500"/>
    </location>
</feature>
<evidence type="ECO:0000259" key="9">
    <source>
        <dbReference type="Pfam" id="PF00884"/>
    </source>
</evidence>
<dbReference type="InterPro" id="IPR000917">
    <property type="entry name" value="Sulfatase_N"/>
</dbReference>
<dbReference type="InterPro" id="IPR050738">
    <property type="entry name" value="Sulfatase"/>
</dbReference>
<protein>
    <submittedName>
        <fullName evidence="10">Arylsulfatase</fullName>
        <ecNumber evidence="10">3.1.6.1</ecNumber>
    </submittedName>
</protein>
<sequence>MRRAAPLLTALLLAVGFAPDALGDERPNILFVFADDLGQRDLGCYGSEFYETPHIDALAARGVRFTDAYAACPVCSPTRASVYTGNYPARLPLTDWLKGRRQPQDSPIRWAEYLNELPLEQVTVAEELKAAGYRTGFMGKWHLGGEGFLPTDQGFDVNVAGGANGNPGNFFWPGWQKRVQGLEGEFEGQYITDLLAKKAAGFVTESSKEDAPWFLCVATYQVHTPIQAKADVIAKYEAKLERLAKTDPRYDRTDGNGGNGRNGNPGIPVQNNPVYAAMVESMDDLVGTVVKSVEDAGELDNTLVVFFSDNGGLAVSEGPKTPATTNAPLRHGKGWLYEGGIREPLIFAGPGVANGETCDVPVISNDLRPTFLHAVGMEDVDLRDGESLADLIESPNAPEELPRPLFWHYPHFSNQGGRPGGAVRYGNWKLIQRYENGVVELYDLYSDPSETRDLAASNPKKADELRALLSAWRKDVKANMPTANPNFTGSVDGPGPVLER</sequence>